<comment type="similarity">
    <text evidence="2">Belongs to the CorA metal ion transporter (MIT) (TC 1.A.35) family.</text>
</comment>
<comment type="function">
    <text evidence="13">Mediates influx of magnesium ions. Alternates between open and closed states. Activated by low cytoplasmic Mg(2+) levels. Inactive when cytoplasmic Mg(2+) levels are high.</text>
</comment>
<dbReference type="FunFam" id="1.20.58.340:FF:000004">
    <property type="entry name" value="Magnesium transport protein CorA"/>
    <property type="match status" value="1"/>
</dbReference>
<dbReference type="Proteomes" id="UP000602260">
    <property type="component" value="Unassembled WGS sequence"/>
</dbReference>
<keyword evidence="11 14" id="KW-0472">Membrane</keyword>
<evidence type="ECO:0000313" key="16">
    <source>
        <dbReference type="Proteomes" id="UP000602260"/>
    </source>
</evidence>
<evidence type="ECO:0000256" key="13">
    <source>
        <dbReference type="ARBA" id="ARBA00045497"/>
    </source>
</evidence>
<accession>A0A8J6J646</accession>
<keyword evidence="6 14" id="KW-0812">Transmembrane</keyword>
<evidence type="ECO:0000256" key="8">
    <source>
        <dbReference type="ARBA" id="ARBA00022842"/>
    </source>
</evidence>
<evidence type="ECO:0000256" key="14">
    <source>
        <dbReference type="SAM" id="Phobius"/>
    </source>
</evidence>
<dbReference type="CDD" id="cd12826">
    <property type="entry name" value="EcCorA_ZntB-like_u1"/>
    <property type="match status" value="1"/>
</dbReference>
<comment type="subcellular location">
    <subcellularLocation>
        <location evidence="1">Cell membrane</location>
        <topology evidence="1">Multi-pass membrane protein</topology>
    </subcellularLocation>
</comment>
<gene>
    <name evidence="15" type="ORF">H8S55_09575</name>
</gene>
<dbReference type="SUPFAM" id="SSF144083">
    <property type="entry name" value="Magnesium transport protein CorA, transmembrane region"/>
    <property type="match status" value="1"/>
</dbReference>
<dbReference type="PANTHER" id="PTHR46494">
    <property type="entry name" value="CORA FAMILY METAL ION TRANSPORTER (EUROFUNG)"/>
    <property type="match status" value="1"/>
</dbReference>
<evidence type="ECO:0000256" key="12">
    <source>
        <dbReference type="ARBA" id="ARBA00034269"/>
    </source>
</evidence>
<dbReference type="SUPFAM" id="SSF143865">
    <property type="entry name" value="CorA soluble domain-like"/>
    <property type="match status" value="1"/>
</dbReference>
<dbReference type="EMBL" id="JACOPN010000006">
    <property type="protein sequence ID" value="MBC5717567.1"/>
    <property type="molecule type" value="Genomic_DNA"/>
</dbReference>
<evidence type="ECO:0000313" key="15">
    <source>
        <dbReference type="EMBL" id="MBC5717567.1"/>
    </source>
</evidence>
<dbReference type="InterPro" id="IPR002523">
    <property type="entry name" value="MgTranspt_CorA/ZnTranspt_ZntB"/>
</dbReference>
<evidence type="ECO:0000256" key="9">
    <source>
        <dbReference type="ARBA" id="ARBA00022989"/>
    </source>
</evidence>
<keyword evidence="4" id="KW-1003">Cell membrane</keyword>
<evidence type="ECO:0000256" key="10">
    <source>
        <dbReference type="ARBA" id="ARBA00023065"/>
    </source>
</evidence>
<keyword evidence="3" id="KW-0813">Transport</keyword>
<evidence type="ECO:0000256" key="5">
    <source>
        <dbReference type="ARBA" id="ARBA00022519"/>
    </source>
</evidence>
<evidence type="ECO:0000256" key="2">
    <source>
        <dbReference type="ARBA" id="ARBA00009765"/>
    </source>
</evidence>
<keyword evidence="7" id="KW-0862">Zinc</keyword>
<keyword evidence="5" id="KW-0997">Cell inner membrane</keyword>
<proteinExistence type="inferred from homology"/>
<name>A0A8J6J646_9FIRM</name>
<dbReference type="GO" id="GO:0000287">
    <property type="term" value="F:magnesium ion binding"/>
    <property type="evidence" value="ECO:0007669"/>
    <property type="project" value="TreeGrafter"/>
</dbReference>
<evidence type="ECO:0000256" key="1">
    <source>
        <dbReference type="ARBA" id="ARBA00004651"/>
    </source>
</evidence>
<dbReference type="PANTHER" id="PTHR46494:SF3">
    <property type="entry name" value="ZINC TRANSPORT PROTEIN ZNTB"/>
    <property type="match status" value="1"/>
</dbReference>
<feature type="transmembrane region" description="Helical" evidence="14">
    <location>
        <begin position="223"/>
        <end position="243"/>
    </location>
</feature>
<dbReference type="GO" id="GO:0005886">
    <property type="term" value="C:plasma membrane"/>
    <property type="evidence" value="ECO:0007669"/>
    <property type="project" value="UniProtKB-SubCell"/>
</dbReference>
<evidence type="ECO:0000256" key="4">
    <source>
        <dbReference type="ARBA" id="ARBA00022475"/>
    </source>
</evidence>
<comment type="caution">
    <text evidence="15">The sequence shown here is derived from an EMBL/GenBank/DDBJ whole genome shotgun (WGS) entry which is preliminary data.</text>
</comment>
<dbReference type="InterPro" id="IPR045861">
    <property type="entry name" value="CorA_cytoplasmic_dom"/>
</dbReference>
<dbReference type="AlphaFoldDB" id="A0A8J6J646"/>
<dbReference type="Gene3D" id="1.20.58.340">
    <property type="entry name" value="Magnesium transport protein CorA, transmembrane region"/>
    <property type="match status" value="2"/>
</dbReference>
<evidence type="ECO:0000256" key="7">
    <source>
        <dbReference type="ARBA" id="ARBA00022833"/>
    </source>
</evidence>
<dbReference type="InterPro" id="IPR045863">
    <property type="entry name" value="CorA_TM1_TM2"/>
</dbReference>
<comment type="catalytic activity">
    <reaction evidence="12">
        <text>Mg(2+)(in) = Mg(2+)(out)</text>
        <dbReference type="Rhea" id="RHEA:29827"/>
        <dbReference type="ChEBI" id="CHEBI:18420"/>
    </reaction>
</comment>
<dbReference type="GO" id="GO:0015095">
    <property type="term" value="F:magnesium ion transmembrane transporter activity"/>
    <property type="evidence" value="ECO:0007669"/>
    <property type="project" value="TreeGrafter"/>
</dbReference>
<evidence type="ECO:0000256" key="11">
    <source>
        <dbReference type="ARBA" id="ARBA00023136"/>
    </source>
</evidence>
<dbReference type="GO" id="GO:0015087">
    <property type="term" value="F:cobalt ion transmembrane transporter activity"/>
    <property type="evidence" value="ECO:0007669"/>
    <property type="project" value="TreeGrafter"/>
</dbReference>
<sequence>MQRVLSMQRMGEAAPHMDPKTLQYLNEGQIESFESFEEFSLIAFDWYDVHSDRTQNEQMLLYLDREDLFIFCEDRAAEDKANAIFREVTADGPLDNQQLLYRFFVRLIRGDMSHLEQLEADISEGETAILSGTHREDMDRIVQWRRELLRLKRYYEQLDSIFDELTANDNGLLSHASVRRMAILGGRMDRYLNAVRNLQESVTQLREAYQSQLSIQQNELMKLFTVVTVIFLPLSLLAGWYGMNFVGMPELGWRYGYPAVIVLSVLIVAWLLWYFRKNKWL</sequence>
<keyword evidence="9 14" id="KW-1133">Transmembrane helix</keyword>
<feature type="transmembrane region" description="Helical" evidence="14">
    <location>
        <begin position="255"/>
        <end position="275"/>
    </location>
</feature>
<protein>
    <submittedName>
        <fullName evidence="15">Cobalt transporter</fullName>
    </submittedName>
</protein>
<evidence type="ECO:0000256" key="6">
    <source>
        <dbReference type="ARBA" id="ARBA00022692"/>
    </source>
</evidence>
<dbReference type="Pfam" id="PF01544">
    <property type="entry name" value="CorA"/>
    <property type="match status" value="1"/>
</dbReference>
<dbReference type="GO" id="GO:0050897">
    <property type="term" value="F:cobalt ion binding"/>
    <property type="evidence" value="ECO:0007669"/>
    <property type="project" value="TreeGrafter"/>
</dbReference>
<reference evidence="15" key="1">
    <citation type="submission" date="2020-08" db="EMBL/GenBank/DDBJ databases">
        <title>Genome public.</title>
        <authorList>
            <person name="Liu C."/>
            <person name="Sun Q."/>
        </authorList>
    </citation>
    <scope>NUCLEOTIDE SEQUENCE</scope>
    <source>
        <strain evidence="15">BX5</strain>
    </source>
</reference>
<dbReference type="RefSeq" id="WP_186878787.1">
    <property type="nucleotide sequence ID" value="NZ_JACOPN010000006.1"/>
</dbReference>
<organism evidence="15 16">
    <name type="scientific">Flintibacter faecis</name>
    <dbReference type="NCBI Taxonomy" id="2763047"/>
    <lineage>
        <taxon>Bacteria</taxon>
        <taxon>Bacillati</taxon>
        <taxon>Bacillota</taxon>
        <taxon>Clostridia</taxon>
        <taxon>Eubacteriales</taxon>
        <taxon>Flintibacter</taxon>
    </lineage>
</organism>
<keyword evidence="10" id="KW-0406">Ion transport</keyword>
<keyword evidence="16" id="KW-1185">Reference proteome</keyword>
<keyword evidence="8" id="KW-0460">Magnesium</keyword>
<evidence type="ECO:0000256" key="3">
    <source>
        <dbReference type="ARBA" id="ARBA00022448"/>
    </source>
</evidence>